<evidence type="ECO:0000256" key="6">
    <source>
        <dbReference type="ARBA" id="ARBA00023295"/>
    </source>
</evidence>
<dbReference type="InterPro" id="IPR000933">
    <property type="entry name" value="Glyco_hydro_29"/>
</dbReference>
<evidence type="ECO:0000256" key="1">
    <source>
        <dbReference type="ARBA" id="ARBA00004071"/>
    </source>
</evidence>
<keyword evidence="5" id="KW-0378">Hydrolase</keyword>
<dbReference type="GO" id="GO:0004560">
    <property type="term" value="F:alpha-L-fucosidase activity"/>
    <property type="evidence" value="ECO:0007669"/>
    <property type="project" value="InterPro"/>
</dbReference>
<keyword evidence="4 8" id="KW-0732">Signal</keyword>
<evidence type="ECO:0000259" key="9">
    <source>
        <dbReference type="Pfam" id="PF01120"/>
    </source>
</evidence>
<evidence type="ECO:0000256" key="4">
    <source>
        <dbReference type="ARBA" id="ARBA00022729"/>
    </source>
</evidence>
<dbReference type="InterPro" id="IPR017853">
    <property type="entry name" value="GH"/>
</dbReference>
<dbReference type="PANTHER" id="PTHR10030">
    <property type="entry name" value="ALPHA-L-FUCOSIDASE"/>
    <property type="match status" value="1"/>
</dbReference>
<organism evidence="10 11">
    <name type="scientific">Porphyromonas catoniae ATCC 51270</name>
    <dbReference type="NCBI Taxonomy" id="887901"/>
    <lineage>
        <taxon>Bacteria</taxon>
        <taxon>Pseudomonadati</taxon>
        <taxon>Bacteroidota</taxon>
        <taxon>Bacteroidia</taxon>
        <taxon>Bacteroidales</taxon>
        <taxon>Porphyromonadaceae</taxon>
        <taxon>Porphyromonas</taxon>
    </lineage>
</organism>
<reference evidence="10 11" key="1">
    <citation type="submission" date="2014-01" db="EMBL/GenBank/DDBJ databases">
        <authorList>
            <person name="Durkin A.S."/>
            <person name="McCorrison J."/>
            <person name="Torralba M."/>
            <person name="Gillis M."/>
            <person name="Haft D.H."/>
            <person name="Methe B."/>
            <person name="Sutton G."/>
            <person name="Nelson K.E."/>
        </authorList>
    </citation>
    <scope>NUCLEOTIDE SEQUENCE [LARGE SCALE GENOMIC DNA]</scope>
    <source>
        <strain evidence="10 11">ATCC 51270</strain>
    </source>
</reference>
<comment type="caution">
    <text evidence="10">The sequence shown here is derived from an EMBL/GenBank/DDBJ whole genome shotgun (WGS) entry which is preliminary data.</text>
</comment>
<dbReference type="GO" id="GO:0006004">
    <property type="term" value="P:fucose metabolic process"/>
    <property type="evidence" value="ECO:0007669"/>
    <property type="project" value="InterPro"/>
</dbReference>
<dbReference type="Gene3D" id="3.20.20.80">
    <property type="entry name" value="Glycosidases"/>
    <property type="match status" value="1"/>
</dbReference>
<dbReference type="Proteomes" id="UP000023482">
    <property type="component" value="Unassembled WGS sequence"/>
</dbReference>
<dbReference type="EMBL" id="JDFF01000019">
    <property type="protein sequence ID" value="EWC92024.1"/>
    <property type="molecule type" value="Genomic_DNA"/>
</dbReference>
<evidence type="ECO:0000256" key="2">
    <source>
        <dbReference type="ARBA" id="ARBA00007951"/>
    </source>
</evidence>
<feature type="domain" description="Glycoside hydrolase family 29 N-terminal" evidence="9">
    <location>
        <begin position="23"/>
        <end position="356"/>
    </location>
</feature>
<protein>
    <recommendedName>
        <fullName evidence="3">alpha-L-fucosidase</fullName>
        <ecNumber evidence="3">3.2.1.51</ecNumber>
    </recommendedName>
</protein>
<evidence type="ECO:0000313" key="10">
    <source>
        <dbReference type="EMBL" id="EWC92024.1"/>
    </source>
</evidence>
<evidence type="ECO:0000256" key="3">
    <source>
        <dbReference type="ARBA" id="ARBA00012662"/>
    </source>
</evidence>
<feature type="site" description="May be important for catalysis" evidence="7">
    <location>
        <position position="288"/>
    </location>
</feature>
<dbReference type="EC" id="3.2.1.51" evidence="3"/>
<accession>Z4WX05</accession>
<dbReference type="InterPro" id="IPR016286">
    <property type="entry name" value="FUC_metazoa-typ"/>
</dbReference>
<name>Z4WX05_9PORP</name>
<sequence length="446" mass="50525">MLRNMKSVRTTIYAAGIALALLASSSHAFAQQDYKPTKENLQAREAFRDKGFGIFLHWGLYSTFAQGEWYMTNANIDHAEYAKAAAGFYPSRFDAAAWVSAIKASGAGYLTITSRHHDSFSMWDTKQSDYNIVKASPFRRDILAELRDECRKQGLGFHIYYSILDWHREDYYPIGRTGRGTGRKSHGSWDTYDAFMNAQLAELVRDYGAEAIWLDGEWDQDENPGFDWRYDKMYANIHKINPACLIGNNHHSTPHRGEDFQMFERDVPGANTAGLSGQDISKLPLETCQTMNGMWGYKIIDQNYKSDTTLIRLLVQTAGRNANLLLNIGPEPSGALPALALDRLAKIGSWMKVYGKTVKDGVREGLLPPQEWGVTTQRGKTLYLHILDWKSRMLSLPLTDRVQRVVSFDTQRPIPYTQTKAGLTLTFDKAPHELNAIDYIVEVTLK</sequence>
<dbReference type="Pfam" id="PF01120">
    <property type="entry name" value="Alpha_L_fucos"/>
    <property type="match status" value="1"/>
</dbReference>
<dbReference type="AlphaFoldDB" id="Z4WX05"/>
<keyword evidence="6" id="KW-0326">Glycosidase</keyword>
<comment type="similarity">
    <text evidence="2">Belongs to the glycosyl hydrolase 29 family.</text>
</comment>
<dbReference type="GO" id="GO:0016139">
    <property type="term" value="P:glycoside catabolic process"/>
    <property type="evidence" value="ECO:0007669"/>
    <property type="project" value="TreeGrafter"/>
</dbReference>
<evidence type="ECO:0000256" key="7">
    <source>
        <dbReference type="PIRSR" id="PIRSR001092-1"/>
    </source>
</evidence>
<dbReference type="PANTHER" id="PTHR10030:SF37">
    <property type="entry name" value="ALPHA-L-FUCOSIDASE-RELATED"/>
    <property type="match status" value="1"/>
</dbReference>
<evidence type="ECO:0000256" key="5">
    <source>
        <dbReference type="ARBA" id="ARBA00022801"/>
    </source>
</evidence>
<dbReference type="SMART" id="SM00812">
    <property type="entry name" value="Alpha_L_fucos"/>
    <property type="match status" value="1"/>
</dbReference>
<dbReference type="GO" id="GO:0005764">
    <property type="term" value="C:lysosome"/>
    <property type="evidence" value="ECO:0007669"/>
    <property type="project" value="TreeGrafter"/>
</dbReference>
<proteinExistence type="inferred from homology"/>
<dbReference type="PIRSF" id="PIRSF001092">
    <property type="entry name" value="Alpha-L-fucosidase"/>
    <property type="match status" value="1"/>
</dbReference>
<feature type="signal peptide" evidence="8">
    <location>
        <begin position="1"/>
        <end position="30"/>
    </location>
</feature>
<evidence type="ECO:0000313" key="11">
    <source>
        <dbReference type="Proteomes" id="UP000023482"/>
    </source>
</evidence>
<dbReference type="InterPro" id="IPR057739">
    <property type="entry name" value="Glyco_hydro_29_N"/>
</dbReference>
<evidence type="ECO:0000256" key="8">
    <source>
        <dbReference type="SAM" id="SignalP"/>
    </source>
</evidence>
<dbReference type="PATRIC" id="fig|887901.3.peg.1066"/>
<gene>
    <name evidence="10" type="ORF">HMPREF0636_0897</name>
</gene>
<comment type="function">
    <text evidence="1">Alpha-L-fucosidase is responsible for hydrolyzing the alpha-1,6-linked fucose joined to the reducing-end N-acetylglucosamine of the carbohydrate moieties of glycoproteins.</text>
</comment>
<dbReference type="PRINTS" id="PR00741">
    <property type="entry name" value="GLHYDRLASE29"/>
</dbReference>
<dbReference type="SUPFAM" id="SSF51445">
    <property type="entry name" value="(Trans)glycosidases"/>
    <property type="match status" value="1"/>
</dbReference>
<keyword evidence="11" id="KW-1185">Reference proteome</keyword>
<feature type="chain" id="PRO_5004989963" description="alpha-L-fucosidase" evidence="8">
    <location>
        <begin position="31"/>
        <end position="446"/>
    </location>
</feature>